<dbReference type="InterPro" id="IPR002142">
    <property type="entry name" value="Peptidase_S49"/>
</dbReference>
<proteinExistence type="inferred from homology"/>
<dbReference type="AlphaFoldDB" id="A0A5D4R5R6"/>
<feature type="domain" description="Peptidase S49" evidence="5">
    <location>
        <begin position="131"/>
        <end position="282"/>
    </location>
</feature>
<evidence type="ECO:0000256" key="3">
    <source>
        <dbReference type="ARBA" id="ARBA00022801"/>
    </source>
</evidence>
<dbReference type="InterPro" id="IPR029045">
    <property type="entry name" value="ClpP/crotonase-like_dom_sf"/>
</dbReference>
<dbReference type="Gene3D" id="3.90.226.10">
    <property type="entry name" value="2-enoyl-CoA Hydratase, Chain A, domain 1"/>
    <property type="match status" value="2"/>
</dbReference>
<comment type="similarity">
    <text evidence="1">Belongs to the peptidase S49 family.</text>
</comment>
<name>A0A5D4R5R6_9BACI</name>
<dbReference type="Proteomes" id="UP000322139">
    <property type="component" value="Unassembled WGS sequence"/>
</dbReference>
<dbReference type="GO" id="GO:0008236">
    <property type="term" value="F:serine-type peptidase activity"/>
    <property type="evidence" value="ECO:0007669"/>
    <property type="project" value="UniProtKB-KW"/>
</dbReference>
<dbReference type="Pfam" id="PF01343">
    <property type="entry name" value="Peptidase_S49"/>
    <property type="match status" value="1"/>
</dbReference>
<dbReference type="RefSeq" id="WP_148976372.1">
    <property type="nucleotide sequence ID" value="NZ_JBNIKT010000031.1"/>
</dbReference>
<evidence type="ECO:0000313" key="7">
    <source>
        <dbReference type="Proteomes" id="UP000322139"/>
    </source>
</evidence>
<dbReference type="SUPFAM" id="SSF52096">
    <property type="entry name" value="ClpP/crotonase"/>
    <property type="match status" value="1"/>
</dbReference>
<keyword evidence="4" id="KW-0720">Serine protease</keyword>
<dbReference type="CDD" id="cd07023">
    <property type="entry name" value="S49_Sppa_N_C"/>
    <property type="match status" value="1"/>
</dbReference>
<accession>A0A5D4R5R6</accession>
<dbReference type="InterPro" id="IPR004635">
    <property type="entry name" value="Pept_S49_SppA"/>
</dbReference>
<comment type="caution">
    <text evidence="6">The sequence shown here is derived from an EMBL/GenBank/DDBJ whole genome shotgun (WGS) entry which is preliminary data.</text>
</comment>
<dbReference type="NCBIfam" id="TIGR00706">
    <property type="entry name" value="SppA_dom"/>
    <property type="match status" value="1"/>
</dbReference>
<reference evidence="6 7" key="1">
    <citation type="submission" date="2019-08" db="EMBL/GenBank/DDBJ databases">
        <title>Bacillus genomes from the desert of Cuatro Cienegas, Coahuila.</title>
        <authorList>
            <person name="Olmedo-Alvarez G."/>
        </authorList>
    </citation>
    <scope>NUCLEOTIDE SEQUENCE [LARGE SCALE GENOMIC DNA]</scope>
    <source>
        <strain evidence="6 7">CH446_14T</strain>
    </source>
</reference>
<dbReference type="PANTHER" id="PTHR42987:SF7">
    <property type="entry name" value="SIGNAL PEPTIDE PEPTIDASE SPPA-RELATED"/>
    <property type="match status" value="1"/>
</dbReference>
<protein>
    <submittedName>
        <fullName evidence="6">Signal peptide peptidase SppA</fullName>
    </submittedName>
</protein>
<keyword evidence="3" id="KW-0378">Hydrolase</keyword>
<evidence type="ECO:0000256" key="2">
    <source>
        <dbReference type="ARBA" id="ARBA00022670"/>
    </source>
</evidence>
<evidence type="ECO:0000259" key="5">
    <source>
        <dbReference type="Pfam" id="PF01343"/>
    </source>
</evidence>
<dbReference type="PANTHER" id="PTHR42987">
    <property type="entry name" value="PEPTIDASE S49"/>
    <property type="match status" value="1"/>
</dbReference>
<evidence type="ECO:0000256" key="4">
    <source>
        <dbReference type="ARBA" id="ARBA00022825"/>
    </source>
</evidence>
<dbReference type="InterPro" id="IPR047272">
    <property type="entry name" value="S49_SppA_C"/>
</dbReference>
<evidence type="ECO:0000256" key="1">
    <source>
        <dbReference type="ARBA" id="ARBA00008683"/>
    </source>
</evidence>
<dbReference type="EMBL" id="VTER01000011">
    <property type="protein sequence ID" value="TYS45374.1"/>
    <property type="molecule type" value="Genomic_DNA"/>
</dbReference>
<evidence type="ECO:0000313" key="6">
    <source>
        <dbReference type="EMBL" id="TYS45374.1"/>
    </source>
</evidence>
<organism evidence="6 7">
    <name type="scientific">Bacillus infantis</name>
    <dbReference type="NCBI Taxonomy" id="324767"/>
    <lineage>
        <taxon>Bacteria</taxon>
        <taxon>Bacillati</taxon>
        <taxon>Bacillota</taxon>
        <taxon>Bacilli</taxon>
        <taxon>Bacillales</taxon>
        <taxon>Bacillaceae</taxon>
        <taxon>Bacillus</taxon>
    </lineage>
</organism>
<dbReference type="GO" id="GO:0006508">
    <property type="term" value="P:proteolysis"/>
    <property type="evidence" value="ECO:0007669"/>
    <property type="project" value="UniProtKB-KW"/>
</dbReference>
<sequence>MNGKRWAALGIAAALLFFSIITSVLSTFAFRNAESTFADMFPVDEAFAEEIIEPGSSSKKIAVLNVDGTIQDAGDASSLFASPGYNHKSFMKKLDHVKEDDSVKAVILRVNSPGGGVVESSEIHDKIVEIQKEAKKPVYISMGSMAASGGYYISAPAEKIYASPETLTGSLGVIMQGYNYAGLAEKYGVEFVTIKSGPYKDIMSPSREMTEEEREILQSMIDNSYEGFVKVISEGRGIPADQVRKIADGRIYDGRQAKELNLIDGFGFFEDVVDELEKDHKLKGAQVVSYSENMGFGSLFSMGARKVMGDDIEMAGMMKLLSQPNAPRLMYMYSE</sequence>
<keyword evidence="2" id="KW-0645">Protease</keyword>
<gene>
    <name evidence="6" type="primary">sppA</name>
    <name evidence="6" type="ORF">FZD51_19955</name>
</gene>